<evidence type="ECO:0000313" key="2">
    <source>
        <dbReference type="EMBL" id="KAK0169026.1"/>
    </source>
</evidence>
<reference evidence="2" key="2">
    <citation type="submission" date="2023-03" db="EMBL/GenBank/DDBJ databases">
        <authorList>
            <person name="Inwood S.N."/>
            <person name="Skelly J.G."/>
            <person name="Guhlin J."/>
            <person name="Harrop T.W.R."/>
            <person name="Goldson S.G."/>
            <person name="Dearden P.K."/>
        </authorList>
    </citation>
    <scope>NUCLEOTIDE SEQUENCE</scope>
    <source>
        <strain evidence="2">Lincoln</strain>
        <tissue evidence="2">Whole body</tissue>
    </source>
</reference>
<comment type="caution">
    <text evidence="2">The sequence shown here is derived from an EMBL/GenBank/DDBJ whole genome shotgun (WGS) entry which is preliminary data.</text>
</comment>
<protein>
    <submittedName>
        <fullName evidence="2">Uncharacterized protein</fullName>
    </submittedName>
</protein>
<feature type="region of interest" description="Disordered" evidence="1">
    <location>
        <begin position="1"/>
        <end position="43"/>
    </location>
</feature>
<reference evidence="2" key="1">
    <citation type="journal article" date="2023" name="bioRxiv">
        <title>Scaffold-level genome assemblies of two parasitoid biocontrol wasps reveal the parthenogenesis mechanism and an associated novel virus.</title>
        <authorList>
            <person name="Inwood S."/>
            <person name="Skelly J."/>
            <person name="Guhlin J."/>
            <person name="Harrop T."/>
            <person name="Goldson S."/>
            <person name="Dearden P."/>
        </authorList>
    </citation>
    <scope>NUCLEOTIDE SEQUENCE</scope>
    <source>
        <strain evidence="2">Lincoln</strain>
        <tissue evidence="2">Whole body</tissue>
    </source>
</reference>
<dbReference type="AlphaFoldDB" id="A0AA39FGH7"/>
<sequence length="263" mass="29030">MEPPRGNMAPTKKASQNKRQREHSSLINAGSIKKPSTSTKLPASEIKKINKILGTRIPIVAGSNIQPNITIGRNNSIHSTDKGHMENSTSQTNSANYEAMNTSQIEEKAERITVERHSQDTTEHPPDTMECLSPKSIAESSTLDATSPANSFCSNRFEPLANLTDDSTLPTQQEAAPSKKSIIPIYVMAEGSSLKSMANMLEKQKDLKNKFRLNHPNGNTFITITTSESSYIIENHPEATKQNLSRPRWDPTTGHQKIATQHD</sequence>
<feature type="region of interest" description="Disordered" evidence="1">
    <location>
        <begin position="239"/>
        <end position="263"/>
    </location>
</feature>
<name>A0AA39FGH7_MICHY</name>
<evidence type="ECO:0000256" key="1">
    <source>
        <dbReference type="SAM" id="MobiDB-lite"/>
    </source>
</evidence>
<dbReference type="EMBL" id="JAQQBR010001831">
    <property type="protein sequence ID" value="KAK0169026.1"/>
    <property type="molecule type" value="Genomic_DNA"/>
</dbReference>
<feature type="compositionally biased region" description="Polar residues" evidence="1">
    <location>
        <begin position="253"/>
        <end position="263"/>
    </location>
</feature>
<dbReference type="Proteomes" id="UP001168972">
    <property type="component" value="Unassembled WGS sequence"/>
</dbReference>
<organism evidence="2 3">
    <name type="scientific">Microctonus hyperodae</name>
    <name type="common">Parasitoid wasp</name>
    <dbReference type="NCBI Taxonomy" id="165561"/>
    <lineage>
        <taxon>Eukaryota</taxon>
        <taxon>Metazoa</taxon>
        <taxon>Ecdysozoa</taxon>
        <taxon>Arthropoda</taxon>
        <taxon>Hexapoda</taxon>
        <taxon>Insecta</taxon>
        <taxon>Pterygota</taxon>
        <taxon>Neoptera</taxon>
        <taxon>Endopterygota</taxon>
        <taxon>Hymenoptera</taxon>
        <taxon>Apocrita</taxon>
        <taxon>Ichneumonoidea</taxon>
        <taxon>Braconidae</taxon>
        <taxon>Euphorinae</taxon>
        <taxon>Microctonus</taxon>
    </lineage>
</organism>
<keyword evidence="3" id="KW-1185">Reference proteome</keyword>
<proteinExistence type="predicted"/>
<evidence type="ECO:0000313" key="3">
    <source>
        <dbReference type="Proteomes" id="UP001168972"/>
    </source>
</evidence>
<gene>
    <name evidence="2" type="ORF">PV327_002775</name>
</gene>
<accession>A0AA39FGH7</accession>